<dbReference type="AlphaFoldDB" id="A0A8C4X058"/>
<dbReference type="Proteomes" id="UP000694388">
    <property type="component" value="Unplaced"/>
</dbReference>
<dbReference type="PANTHER" id="PTHR45929">
    <property type="entry name" value="JAK PATHWAY SIGNAL TRANSDUCTION ADAPTOR MOLECULE"/>
    <property type="match status" value="1"/>
</dbReference>
<accession>A0A8C4X058</accession>
<dbReference type="PROSITE" id="PS50179">
    <property type="entry name" value="VHS"/>
    <property type="match status" value="1"/>
</dbReference>
<dbReference type="SMART" id="SM00726">
    <property type="entry name" value="UIM"/>
    <property type="match status" value="1"/>
</dbReference>
<dbReference type="InterPro" id="IPR050670">
    <property type="entry name" value="STAM"/>
</dbReference>
<evidence type="ECO:0000256" key="6">
    <source>
        <dbReference type="ARBA" id="ARBA00022927"/>
    </source>
</evidence>
<protein>
    <submittedName>
        <fullName evidence="11">Signal transducing adaptor molecule (SH3 domain and ITAM motif) 1</fullName>
    </submittedName>
</protein>
<evidence type="ECO:0000256" key="4">
    <source>
        <dbReference type="ARBA" id="ARBA00022448"/>
    </source>
</evidence>
<dbReference type="SMART" id="SM00288">
    <property type="entry name" value="VHS"/>
    <property type="match status" value="1"/>
</dbReference>
<dbReference type="Gene3D" id="2.30.30.40">
    <property type="entry name" value="SH3 Domains"/>
    <property type="match status" value="1"/>
</dbReference>
<comment type="subcellular location">
    <subcellularLocation>
        <location evidence="1">Early endosome membrane</location>
        <topology evidence="1">Peripheral membrane protein</topology>
        <orientation evidence="1">Cytoplasmic side</orientation>
    </subcellularLocation>
</comment>
<feature type="domain" description="SH3" evidence="9">
    <location>
        <begin position="215"/>
        <end position="274"/>
    </location>
</feature>
<evidence type="ECO:0000259" key="10">
    <source>
        <dbReference type="PROSITE" id="PS50179"/>
    </source>
</evidence>
<keyword evidence="4" id="KW-0813">Transport</keyword>
<dbReference type="InterPro" id="IPR008942">
    <property type="entry name" value="ENTH_VHS"/>
</dbReference>
<dbReference type="Gene3D" id="1.20.5.1940">
    <property type="match status" value="1"/>
</dbReference>
<dbReference type="GO" id="GO:0031901">
    <property type="term" value="C:early endosome membrane"/>
    <property type="evidence" value="ECO:0007669"/>
    <property type="project" value="UniProtKB-SubCell"/>
</dbReference>
<feature type="region of interest" description="Disordered" evidence="8">
    <location>
        <begin position="194"/>
        <end position="214"/>
    </location>
</feature>
<dbReference type="InterPro" id="IPR036028">
    <property type="entry name" value="SH3-like_dom_sf"/>
</dbReference>
<proteinExistence type="inferred from homology"/>
<dbReference type="GO" id="GO:0035091">
    <property type="term" value="F:phosphatidylinositol binding"/>
    <property type="evidence" value="ECO:0007669"/>
    <property type="project" value="InterPro"/>
</dbReference>
<keyword evidence="12" id="KW-1185">Reference proteome</keyword>
<dbReference type="SUPFAM" id="SSF50044">
    <property type="entry name" value="SH3-domain"/>
    <property type="match status" value="1"/>
</dbReference>
<dbReference type="GO" id="GO:0043328">
    <property type="term" value="P:protein transport to vacuole involved in ubiquitin-dependent protein catabolic process via the multivesicular body sorting pathway"/>
    <property type="evidence" value="ECO:0007669"/>
    <property type="project" value="TreeGrafter"/>
</dbReference>
<keyword evidence="5" id="KW-0967">Endosome</keyword>
<dbReference type="PROSITE" id="PS50330">
    <property type="entry name" value="UIM"/>
    <property type="match status" value="1"/>
</dbReference>
<evidence type="ECO:0000256" key="5">
    <source>
        <dbReference type="ARBA" id="ARBA00022753"/>
    </source>
</evidence>
<dbReference type="Pfam" id="PF02809">
    <property type="entry name" value="UIM"/>
    <property type="match status" value="1"/>
</dbReference>
<evidence type="ECO:0000313" key="12">
    <source>
        <dbReference type="Proteomes" id="UP000694388"/>
    </source>
</evidence>
<dbReference type="PRINTS" id="PR00452">
    <property type="entry name" value="SH3DOMAIN"/>
</dbReference>
<dbReference type="GeneTree" id="ENSGT00940000157171"/>
<feature type="compositionally biased region" description="Low complexity" evidence="8">
    <location>
        <begin position="143"/>
        <end position="156"/>
    </location>
</feature>
<evidence type="ECO:0000256" key="2">
    <source>
        <dbReference type="ARBA" id="ARBA00009666"/>
    </source>
</evidence>
<sequence>MPLFTANAFEQDVEKATSEMNTSEDWTLIMDICDRVGQHPQGARDCLRVIMKRVNHKVPHVAMQALALLGACAANSGKSFHLEICSRDFANEANNVFNKAHPKVCDKLKALMVEWAEEFRNDPQLSLISAMIKNLKEQGVAFPSSSPSSGSQLSDPLAKPASTPLSQEPSGTAANKQENDDLARAIELSLKEQKGQGGSAGLYPSMGSSSVASKPEPRKVRALYDFEAAEDNELTFSAGEMISVLDDSDTNWWEGQTFRGTGLFPANFVTADLAADPAPVVKAEKKSVQFSDEVETIKPEPQLPSIDEGKIDQVLQLLQSADPTDGQPDDPNLLMLEEACQQMGPLIDQKLEEIDRRHSELSDLNLKVMEAMDLYNRLMNEAPAYGAYGKPQQYYVSHTAGLSGIQVRVCCVCTEALCTRLSEIVWGDEYDSYLQGYAVQGTGQSGYTTASSEQPYSLPVATTLPANSTTLGQPSFSGSASLPYMPSAPGRTGEQAGYTVSGTGMVVQSYGQPVAMQGVVAENQGPSQAHYEQQPLL</sequence>
<dbReference type="Pfam" id="PF00018">
    <property type="entry name" value="SH3_1"/>
    <property type="match status" value="1"/>
</dbReference>
<comment type="similarity">
    <text evidence="2">Belongs to the STAM family.</text>
</comment>
<dbReference type="GO" id="GO:0033565">
    <property type="term" value="C:ESCRT-0 complex"/>
    <property type="evidence" value="ECO:0007669"/>
    <property type="project" value="TreeGrafter"/>
</dbReference>
<feature type="domain" description="VHS" evidence="10">
    <location>
        <begin position="16"/>
        <end position="143"/>
    </location>
</feature>
<dbReference type="InterPro" id="IPR003903">
    <property type="entry name" value="UIM_dom"/>
</dbReference>
<dbReference type="PROSITE" id="PS50002">
    <property type="entry name" value="SH3"/>
    <property type="match status" value="1"/>
</dbReference>
<organism evidence="11 12">
    <name type="scientific">Eptatretus burgeri</name>
    <name type="common">Inshore hagfish</name>
    <dbReference type="NCBI Taxonomy" id="7764"/>
    <lineage>
        <taxon>Eukaryota</taxon>
        <taxon>Metazoa</taxon>
        <taxon>Chordata</taxon>
        <taxon>Craniata</taxon>
        <taxon>Vertebrata</taxon>
        <taxon>Cyclostomata</taxon>
        <taxon>Myxini</taxon>
        <taxon>Myxiniformes</taxon>
        <taxon>Myxinidae</taxon>
        <taxon>Eptatretinae</taxon>
        <taxon>Eptatretus</taxon>
    </lineage>
</organism>
<dbReference type="CDD" id="cd11820">
    <property type="entry name" value="SH3_STAM"/>
    <property type="match status" value="1"/>
</dbReference>
<dbReference type="Gene3D" id="1.25.40.90">
    <property type="match status" value="1"/>
</dbReference>
<dbReference type="SMART" id="SM00326">
    <property type="entry name" value="SH3"/>
    <property type="match status" value="1"/>
</dbReference>
<reference evidence="11" key="2">
    <citation type="submission" date="2025-09" db="UniProtKB">
        <authorList>
            <consortium name="Ensembl"/>
        </authorList>
    </citation>
    <scope>IDENTIFICATION</scope>
</reference>
<dbReference type="Pfam" id="PF00790">
    <property type="entry name" value="VHS"/>
    <property type="match status" value="1"/>
</dbReference>
<evidence type="ECO:0000256" key="3">
    <source>
        <dbReference type="ARBA" id="ARBA00022443"/>
    </source>
</evidence>
<dbReference type="GO" id="GO:0043130">
    <property type="term" value="F:ubiquitin binding"/>
    <property type="evidence" value="ECO:0007669"/>
    <property type="project" value="InterPro"/>
</dbReference>
<feature type="region of interest" description="Disordered" evidence="8">
    <location>
        <begin position="140"/>
        <end position="177"/>
    </location>
</feature>
<dbReference type="SUPFAM" id="SSF48464">
    <property type="entry name" value="ENTH/VHS domain"/>
    <property type="match status" value="1"/>
</dbReference>
<feature type="compositionally biased region" description="Polar residues" evidence="8">
    <location>
        <begin position="163"/>
        <end position="176"/>
    </location>
</feature>
<evidence type="ECO:0000256" key="7">
    <source>
        <dbReference type="PROSITE-ProRule" id="PRU00192"/>
    </source>
</evidence>
<dbReference type="FunFam" id="1.25.40.90:FF:000009">
    <property type="entry name" value="Putative signal transducing adapter molecule 1"/>
    <property type="match status" value="1"/>
</dbReference>
<evidence type="ECO:0000256" key="8">
    <source>
        <dbReference type="SAM" id="MobiDB-lite"/>
    </source>
</evidence>
<evidence type="ECO:0000313" key="11">
    <source>
        <dbReference type="Ensembl" id="ENSEBUP00000023022.1"/>
    </source>
</evidence>
<dbReference type="InterPro" id="IPR001452">
    <property type="entry name" value="SH3_domain"/>
</dbReference>
<dbReference type="Gene3D" id="6.10.140.100">
    <property type="match status" value="1"/>
</dbReference>
<reference evidence="11" key="1">
    <citation type="submission" date="2025-08" db="UniProtKB">
        <authorList>
            <consortium name="Ensembl"/>
        </authorList>
    </citation>
    <scope>IDENTIFICATION</scope>
</reference>
<name>A0A8C4X058_EPTBU</name>
<dbReference type="InterPro" id="IPR002014">
    <property type="entry name" value="VHS_dom"/>
</dbReference>
<evidence type="ECO:0000256" key="1">
    <source>
        <dbReference type="ARBA" id="ARBA00004469"/>
    </source>
</evidence>
<dbReference type="PANTHER" id="PTHR45929:SF3">
    <property type="entry name" value="JAK PATHWAY SIGNAL TRANSDUCTION ADAPTOR MOLECULE"/>
    <property type="match status" value="1"/>
</dbReference>
<evidence type="ECO:0000259" key="9">
    <source>
        <dbReference type="PROSITE" id="PS50002"/>
    </source>
</evidence>
<keyword evidence="3 7" id="KW-0728">SH3 domain</keyword>
<keyword evidence="6" id="KW-0653">Protein transport</keyword>
<dbReference type="Ensembl" id="ENSEBUT00000023598.1">
    <property type="protein sequence ID" value="ENSEBUP00000023022.1"/>
    <property type="gene ID" value="ENSEBUG00000014187.1"/>
</dbReference>